<dbReference type="PRINTS" id="PR00344">
    <property type="entry name" value="BCTRLSENSOR"/>
</dbReference>
<dbReference type="InterPro" id="IPR010559">
    <property type="entry name" value="Sig_transdc_His_kin_internal"/>
</dbReference>
<keyword evidence="12" id="KW-0812">Transmembrane</keyword>
<evidence type="ECO:0000313" key="16">
    <source>
        <dbReference type="Proteomes" id="UP000460318"/>
    </source>
</evidence>
<gene>
    <name evidence="15" type="ORF">GRF59_07045</name>
</gene>
<keyword evidence="9" id="KW-0067">ATP-binding</keyword>
<feature type="domain" description="Histidine kinase" evidence="13">
    <location>
        <begin position="469"/>
        <end position="580"/>
    </location>
</feature>
<evidence type="ECO:0000256" key="7">
    <source>
        <dbReference type="ARBA" id="ARBA00022741"/>
    </source>
</evidence>
<dbReference type="AlphaFoldDB" id="A0A7X3LFT9"/>
<keyword evidence="7" id="KW-0547">Nucleotide-binding</keyword>
<evidence type="ECO:0000256" key="10">
    <source>
        <dbReference type="ARBA" id="ARBA00023012"/>
    </source>
</evidence>
<dbReference type="GO" id="GO:0005524">
    <property type="term" value="F:ATP binding"/>
    <property type="evidence" value="ECO:0007669"/>
    <property type="project" value="UniProtKB-KW"/>
</dbReference>
<evidence type="ECO:0000256" key="8">
    <source>
        <dbReference type="ARBA" id="ARBA00022777"/>
    </source>
</evidence>
<evidence type="ECO:0000259" key="14">
    <source>
        <dbReference type="PROSITE" id="PS50885"/>
    </source>
</evidence>
<evidence type="ECO:0000256" key="12">
    <source>
        <dbReference type="SAM" id="Phobius"/>
    </source>
</evidence>
<dbReference type="PANTHER" id="PTHR34220">
    <property type="entry name" value="SENSOR HISTIDINE KINASE YPDA"/>
    <property type="match status" value="1"/>
</dbReference>
<dbReference type="Pfam" id="PF02518">
    <property type="entry name" value="HATPase_c"/>
    <property type="match status" value="1"/>
</dbReference>
<protein>
    <recommendedName>
        <fullName evidence="3">histidine kinase</fullName>
        <ecNumber evidence="3">2.7.13.3</ecNumber>
    </recommendedName>
</protein>
<dbReference type="GO" id="GO:0005886">
    <property type="term" value="C:plasma membrane"/>
    <property type="evidence" value="ECO:0007669"/>
    <property type="project" value="UniProtKB-SubCell"/>
</dbReference>
<dbReference type="Gene3D" id="3.30.565.10">
    <property type="entry name" value="Histidine kinase-like ATPase, C-terminal domain"/>
    <property type="match status" value="1"/>
</dbReference>
<keyword evidence="6" id="KW-0808">Transferase</keyword>
<dbReference type="InterPro" id="IPR003594">
    <property type="entry name" value="HATPase_dom"/>
</dbReference>
<keyword evidence="16" id="KW-1185">Reference proteome</keyword>
<dbReference type="InterPro" id="IPR036890">
    <property type="entry name" value="HATPase_C_sf"/>
</dbReference>
<dbReference type="PROSITE" id="PS50109">
    <property type="entry name" value="HIS_KIN"/>
    <property type="match status" value="1"/>
</dbReference>
<dbReference type="SMART" id="SM00387">
    <property type="entry name" value="HATPase_c"/>
    <property type="match status" value="1"/>
</dbReference>
<keyword evidence="5" id="KW-0597">Phosphoprotein</keyword>
<accession>A0A7X3LFT9</accession>
<dbReference type="InterPro" id="IPR050640">
    <property type="entry name" value="Bact_2-comp_sensor_kinase"/>
</dbReference>
<dbReference type="InterPro" id="IPR003660">
    <property type="entry name" value="HAMP_dom"/>
</dbReference>
<reference evidence="15 16" key="1">
    <citation type="submission" date="2019-12" db="EMBL/GenBank/DDBJ databases">
        <title>Paenibacillus sp. nov., an endophytic bacterium isolated from the stem of Dendrobium.</title>
        <authorList>
            <person name="Zhao R."/>
        </authorList>
    </citation>
    <scope>NUCLEOTIDE SEQUENCE [LARGE SCALE GENOMIC DNA]</scope>
    <source>
        <strain evidence="15 16">HJL G12</strain>
    </source>
</reference>
<feature type="transmembrane region" description="Helical" evidence="12">
    <location>
        <begin position="14"/>
        <end position="34"/>
    </location>
</feature>
<evidence type="ECO:0000256" key="5">
    <source>
        <dbReference type="ARBA" id="ARBA00022553"/>
    </source>
</evidence>
<evidence type="ECO:0000256" key="3">
    <source>
        <dbReference type="ARBA" id="ARBA00012438"/>
    </source>
</evidence>
<evidence type="ECO:0000256" key="11">
    <source>
        <dbReference type="ARBA" id="ARBA00023136"/>
    </source>
</evidence>
<evidence type="ECO:0000256" key="1">
    <source>
        <dbReference type="ARBA" id="ARBA00000085"/>
    </source>
</evidence>
<comment type="caution">
    <text evidence="15">The sequence shown here is derived from an EMBL/GenBank/DDBJ whole genome shotgun (WGS) entry which is preliminary data.</text>
</comment>
<keyword evidence="10" id="KW-0902">Two-component regulatory system</keyword>
<evidence type="ECO:0000256" key="9">
    <source>
        <dbReference type="ARBA" id="ARBA00022840"/>
    </source>
</evidence>
<keyword evidence="11 12" id="KW-0472">Membrane</keyword>
<comment type="catalytic activity">
    <reaction evidence="1">
        <text>ATP + protein L-histidine = ADP + protein N-phospho-L-histidine.</text>
        <dbReference type="EC" id="2.7.13.3"/>
    </reaction>
</comment>
<evidence type="ECO:0000256" key="4">
    <source>
        <dbReference type="ARBA" id="ARBA00022475"/>
    </source>
</evidence>
<feature type="domain" description="HAMP" evidence="14">
    <location>
        <begin position="305"/>
        <end position="357"/>
    </location>
</feature>
<dbReference type="PANTHER" id="PTHR34220:SF7">
    <property type="entry name" value="SENSOR HISTIDINE KINASE YPDA"/>
    <property type="match status" value="1"/>
</dbReference>
<dbReference type="EC" id="2.7.13.3" evidence="3"/>
<comment type="subcellular location">
    <subcellularLocation>
        <location evidence="2">Cell membrane</location>
        <topology evidence="2">Multi-pass membrane protein</topology>
    </subcellularLocation>
</comment>
<dbReference type="Pfam" id="PF06580">
    <property type="entry name" value="His_kinase"/>
    <property type="match status" value="1"/>
</dbReference>
<dbReference type="InterPro" id="IPR004358">
    <property type="entry name" value="Sig_transdc_His_kin-like_C"/>
</dbReference>
<keyword evidence="4" id="KW-1003">Cell membrane</keyword>
<keyword evidence="12" id="KW-1133">Transmembrane helix</keyword>
<evidence type="ECO:0000256" key="2">
    <source>
        <dbReference type="ARBA" id="ARBA00004651"/>
    </source>
</evidence>
<evidence type="ECO:0000259" key="13">
    <source>
        <dbReference type="PROSITE" id="PS50109"/>
    </source>
</evidence>
<sequence>MVHMGKWNTLRNQILLGFMLVMCIILALVGIIMFDRVSVLLRNNAEKHVQQTAVQAAGQLDALLKQIDMLSTQVATDATIQTLLGKEVQGERVNFGMRQSLQQEVRKYEAYTTGIRSLELYMTDDRSLVPLSDLNLTDRVSDTSIRKADQAKGKLVWLGLDPRDADTVTAIRQVRLMDQSFAHGGYVLVRIDKSYFALTDNDSVSKSGTRERMGLFDEEGRRIFSNFDRSIDSRQVLHHDGETIELGDEAYIAVESRSKTTGWALVILTPVDYTTEGISVLRTVIVVSGLAGALLFLILSFALSTMITRPILNLIKAMRGSRFGNLKHNAISSTTMELRELNNTYNQMVDSLNELIEVVYQKEIIQSRTELKALQAQINPHFLFNTLEAFYWALEDKGEEELAQIVVSMSGLFRYVINRSEEDEWVTIGDELDHAGRYLTIMKMRMLDRLSWSIDTQDERRAVPLPKLLIQPLVENAILHGVEQRSGKGMVMVQAEPSERVGYTRITVTDDGPGMSAQKLSSLYEAMKEGYMSSSKGKGVGIANVERRLRLTYGEETEGLVIRSREGKGTVISFEIPDNGKGKAQ</sequence>
<dbReference type="InterPro" id="IPR005467">
    <property type="entry name" value="His_kinase_dom"/>
</dbReference>
<dbReference type="SUPFAM" id="SSF55874">
    <property type="entry name" value="ATPase domain of HSP90 chaperone/DNA topoisomerase II/histidine kinase"/>
    <property type="match status" value="1"/>
</dbReference>
<dbReference type="Gene3D" id="6.10.340.10">
    <property type="match status" value="1"/>
</dbReference>
<dbReference type="GO" id="GO:0000155">
    <property type="term" value="F:phosphorelay sensor kinase activity"/>
    <property type="evidence" value="ECO:0007669"/>
    <property type="project" value="InterPro"/>
</dbReference>
<keyword evidence="8 15" id="KW-0418">Kinase</keyword>
<feature type="transmembrane region" description="Helical" evidence="12">
    <location>
        <begin position="284"/>
        <end position="307"/>
    </location>
</feature>
<proteinExistence type="predicted"/>
<evidence type="ECO:0000313" key="15">
    <source>
        <dbReference type="EMBL" id="MWV43387.1"/>
    </source>
</evidence>
<dbReference type="EMBL" id="WUBI01000001">
    <property type="protein sequence ID" value="MWV43387.1"/>
    <property type="molecule type" value="Genomic_DNA"/>
</dbReference>
<evidence type="ECO:0000256" key="6">
    <source>
        <dbReference type="ARBA" id="ARBA00022679"/>
    </source>
</evidence>
<dbReference type="PROSITE" id="PS50885">
    <property type="entry name" value="HAMP"/>
    <property type="match status" value="1"/>
</dbReference>
<organism evidence="15 16">
    <name type="scientific">Paenibacillus dendrobii</name>
    <dbReference type="NCBI Taxonomy" id="2691084"/>
    <lineage>
        <taxon>Bacteria</taxon>
        <taxon>Bacillati</taxon>
        <taxon>Bacillota</taxon>
        <taxon>Bacilli</taxon>
        <taxon>Bacillales</taxon>
        <taxon>Paenibacillaceae</taxon>
        <taxon>Paenibacillus</taxon>
    </lineage>
</organism>
<name>A0A7X3LFT9_9BACL</name>
<dbReference type="Proteomes" id="UP000460318">
    <property type="component" value="Unassembled WGS sequence"/>
</dbReference>